<keyword evidence="3" id="KW-1185">Reference proteome</keyword>
<dbReference type="InterPro" id="IPR028974">
    <property type="entry name" value="TSP_type-3_rpt"/>
</dbReference>
<reference evidence="2 3" key="1">
    <citation type="submission" date="2016-10" db="EMBL/GenBank/DDBJ databases">
        <authorList>
            <person name="de Groot N.N."/>
        </authorList>
    </citation>
    <scope>NUCLEOTIDE SEQUENCE [LARGE SCALE GENOMIC DNA]</scope>
    <source>
        <strain evidence="2 3">DSM 23553</strain>
    </source>
</reference>
<proteinExistence type="predicted"/>
<dbReference type="STRING" id="390640.SAMN04488034_102623"/>
<organism evidence="2 3">
    <name type="scientific">Salinimicrobium catena</name>
    <dbReference type="NCBI Taxonomy" id="390640"/>
    <lineage>
        <taxon>Bacteria</taxon>
        <taxon>Pseudomonadati</taxon>
        <taxon>Bacteroidota</taxon>
        <taxon>Flavobacteriia</taxon>
        <taxon>Flavobacteriales</taxon>
        <taxon>Flavobacteriaceae</taxon>
        <taxon>Salinimicrobium</taxon>
    </lineage>
</organism>
<feature type="compositionally biased region" description="Acidic residues" evidence="1">
    <location>
        <begin position="157"/>
        <end position="167"/>
    </location>
</feature>
<gene>
    <name evidence="2" type="ORF">SAMN04488034_102623</name>
</gene>
<dbReference type="SUPFAM" id="SSF103647">
    <property type="entry name" value="TSP type-3 repeat"/>
    <property type="match status" value="1"/>
</dbReference>
<evidence type="ECO:0000313" key="2">
    <source>
        <dbReference type="EMBL" id="SEE85931.1"/>
    </source>
</evidence>
<dbReference type="Proteomes" id="UP000199448">
    <property type="component" value="Unassembled WGS sequence"/>
</dbReference>
<dbReference type="OrthoDB" id="1159446at2"/>
<feature type="region of interest" description="Disordered" evidence="1">
    <location>
        <begin position="134"/>
        <end position="167"/>
    </location>
</feature>
<accession>A0A1H5MB71</accession>
<evidence type="ECO:0008006" key="4">
    <source>
        <dbReference type="Google" id="ProtNLM"/>
    </source>
</evidence>
<dbReference type="EMBL" id="FNUG01000002">
    <property type="protein sequence ID" value="SEE85931.1"/>
    <property type="molecule type" value="Genomic_DNA"/>
</dbReference>
<name>A0A1H5MB71_9FLAO</name>
<feature type="region of interest" description="Disordered" evidence="1">
    <location>
        <begin position="186"/>
        <end position="231"/>
    </location>
</feature>
<dbReference type="RefSeq" id="WP_093112910.1">
    <property type="nucleotide sequence ID" value="NZ_FNGG01000002.1"/>
</dbReference>
<sequence length="312" mass="35055">MKRSFYLFLTTLLFVSCDDGDLIVTDFNFENKQLQWCGDTEDQVLFNINNDQVHEAIAFRFSLETPTPQFFSTETGEMTIPLNSENQVVYRVFNGEVDDSYFCNAIPPVSPGVTEEYRSTSGGEMIITTTLQNATDHDGDGVPSETEGMASERDTDQDGIPDYLDIDDDQDNILTRVEIAVEADNMVGSFPDSDNDGTPNHLDADDDDDGVPTRNEDWNMNNNPADDRDDAGLPYYLNPEIVDSFDVTTVRENVISQSFRYLFTAENLTLLKQGGDGEQIRLEDFELGYYDSPVEQITIDPSEEEEQPAEGQ</sequence>
<dbReference type="PROSITE" id="PS51257">
    <property type="entry name" value="PROKAR_LIPOPROTEIN"/>
    <property type="match status" value="1"/>
</dbReference>
<protein>
    <recommendedName>
        <fullName evidence="4">Lipoprotein</fullName>
    </recommendedName>
</protein>
<evidence type="ECO:0000256" key="1">
    <source>
        <dbReference type="SAM" id="MobiDB-lite"/>
    </source>
</evidence>
<dbReference type="AlphaFoldDB" id="A0A1H5MB71"/>
<dbReference type="GO" id="GO:0005509">
    <property type="term" value="F:calcium ion binding"/>
    <property type="evidence" value="ECO:0007669"/>
    <property type="project" value="InterPro"/>
</dbReference>
<evidence type="ECO:0000313" key="3">
    <source>
        <dbReference type="Proteomes" id="UP000199448"/>
    </source>
</evidence>